<evidence type="ECO:0000313" key="3">
    <source>
        <dbReference type="EMBL" id="KDP33544.1"/>
    </source>
</evidence>
<evidence type="ECO:0000313" key="4">
    <source>
        <dbReference type="Proteomes" id="UP000027138"/>
    </source>
</evidence>
<dbReference type="KEGG" id="jcu:105637585"/>
<dbReference type="OrthoDB" id="1696863at2759"/>
<gene>
    <name evidence="3" type="ORF">JCGZ_07115</name>
</gene>
<dbReference type="EMBL" id="KK914539">
    <property type="protein sequence ID" value="KDP33544.1"/>
    <property type="molecule type" value="Genomic_DNA"/>
</dbReference>
<feature type="region of interest" description="Disordered" evidence="2">
    <location>
        <begin position="52"/>
        <end position="131"/>
    </location>
</feature>
<keyword evidence="1" id="KW-0175">Coiled coil</keyword>
<sequence>MMVKDEWVRAAMTDDTVVVELLVRLKQAQAAVPAKPQAVIPFRWGLRLPRSRPATSTSARCDVISRRKEGDSSTRCSPTTPLSWSGGGGAASPSATADGFEETSPHVSRSLPGVRSKASANVETASTTTKRSRRKKTFFELKQEESALLLEKLDLKEELAALNVTLKEQKARNENLKRIKVDLNFQCAKNSNLASSEIEKASCSQTHQGEPSSANYISSVLPALAKVDCNTQSDSCEMQDAESNHDRSFLIPDLNMMPSEEDHNTGMI</sequence>
<feature type="compositionally biased region" description="Polar residues" evidence="2">
    <location>
        <begin position="73"/>
        <end position="82"/>
    </location>
</feature>
<organism evidence="3 4">
    <name type="scientific">Jatropha curcas</name>
    <name type="common">Barbados nut</name>
    <dbReference type="NCBI Taxonomy" id="180498"/>
    <lineage>
        <taxon>Eukaryota</taxon>
        <taxon>Viridiplantae</taxon>
        <taxon>Streptophyta</taxon>
        <taxon>Embryophyta</taxon>
        <taxon>Tracheophyta</taxon>
        <taxon>Spermatophyta</taxon>
        <taxon>Magnoliopsida</taxon>
        <taxon>eudicotyledons</taxon>
        <taxon>Gunneridae</taxon>
        <taxon>Pentapetalae</taxon>
        <taxon>rosids</taxon>
        <taxon>fabids</taxon>
        <taxon>Malpighiales</taxon>
        <taxon>Euphorbiaceae</taxon>
        <taxon>Crotonoideae</taxon>
        <taxon>Jatropheae</taxon>
        <taxon>Jatropha</taxon>
    </lineage>
</organism>
<proteinExistence type="predicted"/>
<evidence type="ECO:0000256" key="2">
    <source>
        <dbReference type="SAM" id="MobiDB-lite"/>
    </source>
</evidence>
<feature type="compositionally biased region" description="Basic and acidic residues" evidence="2">
    <location>
        <begin position="63"/>
        <end position="72"/>
    </location>
</feature>
<protein>
    <recommendedName>
        <fullName evidence="5">BZIP domain-containing protein</fullName>
    </recommendedName>
</protein>
<evidence type="ECO:0000256" key="1">
    <source>
        <dbReference type="SAM" id="Coils"/>
    </source>
</evidence>
<accession>A0A067KP07</accession>
<dbReference type="PANTHER" id="PTHR35099">
    <property type="entry name" value="OS02G0182700 PROTEIN"/>
    <property type="match status" value="1"/>
</dbReference>
<dbReference type="PANTHER" id="PTHR35099:SF2">
    <property type="entry name" value="OS02G0182700 PROTEIN"/>
    <property type="match status" value="1"/>
</dbReference>
<dbReference type="AlphaFoldDB" id="A0A067KP07"/>
<evidence type="ECO:0008006" key="5">
    <source>
        <dbReference type="Google" id="ProtNLM"/>
    </source>
</evidence>
<keyword evidence="4" id="KW-1185">Reference proteome</keyword>
<feature type="coiled-coil region" evidence="1">
    <location>
        <begin position="152"/>
        <end position="186"/>
    </location>
</feature>
<dbReference type="Proteomes" id="UP000027138">
    <property type="component" value="Unassembled WGS sequence"/>
</dbReference>
<reference evidence="3 4" key="1">
    <citation type="journal article" date="2014" name="PLoS ONE">
        <title>Global Analysis of Gene Expression Profiles in Physic Nut (Jatropha curcas L.) Seedlings Exposed to Salt Stress.</title>
        <authorList>
            <person name="Zhang L."/>
            <person name="Zhang C."/>
            <person name="Wu P."/>
            <person name="Chen Y."/>
            <person name="Li M."/>
            <person name="Jiang H."/>
            <person name="Wu G."/>
        </authorList>
    </citation>
    <scope>NUCLEOTIDE SEQUENCE [LARGE SCALE GENOMIC DNA]</scope>
    <source>
        <strain evidence="4">cv. GZQX0401</strain>
        <tissue evidence="3">Young leaves</tissue>
    </source>
</reference>
<name>A0A067KP07_JATCU</name>